<dbReference type="Pfam" id="PF12436">
    <property type="entry name" value="USP7_ICP0_bdg"/>
    <property type="match status" value="1"/>
</dbReference>
<dbReference type="OrthoDB" id="289038at2759"/>
<dbReference type="GO" id="GO:0016579">
    <property type="term" value="P:protein deubiquitination"/>
    <property type="evidence" value="ECO:0007669"/>
    <property type="project" value="InterPro"/>
</dbReference>
<dbReference type="eggNOG" id="KOG1863">
    <property type="taxonomic scope" value="Eukaryota"/>
</dbReference>
<dbReference type="GO" id="GO:0004843">
    <property type="term" value="F:cysteine-type deubiquitinase activity"/>
    <property type="evidence" value="ECO:0000318"/>
    <property type="project" value="GO_Central"/>
</dbReference>
<name>A2EEL3_TRIV3</name>
<reference evidence="3" key="1">
    <citation type="submission" date="2006-10" db="EMBL/GenBank/DDBJ databases">
        <authorList>
            <person name="Amadeo P."/>
            <person name="Zhao Q."/>
            <person name="Wortman J."/>
            <person name="Fraser-Liggett C."/>
            <person name="Carlton J."/>
        </authorList>
    </citation>
    <scope>NUCLEOTIDE SEQUENCE</scope>
    <source>
        <strain evidence="3">G3</strain>
    </source>
</reference>
<dbReference type="FunFam" id="3.10.20.90:FF:000565">
    <property type="entry name" value="Clan CA, family C19, ubiquitin hydrolase-like cysteine peptidase"/>
    <property type="match status" value="1"/>
</dbReference>
<dbReference type="InterPro" id="IPR038765">
    <property type="entry name" value="Papain-like_cys_pep_sf"/>
</dbReference>
<keyword evidence="3" id="KW-0378">Hydrolase</keyword>
<evidence type="ECO:0000313" key="4">
    <source>
        <dbReference type="Proteomes" id="UP000001542"/>
    </source>
</evidence>
<dbReference type="InterPro" id="IPR018200">
    <property type="entry name" value="USP_CS"/>
</dbReference>
<accession>A2EEL3</accession>
<organism evidence="3 4">
    <name type="scientific">Trichomonas vaginalis (strain ATCC PRA-98 / G3)</name>
    <dbReference type="NCBI Taxonomy" id="412133"/>
    <lineage>
        <taxon>Eukaryota</taxon>
        <taxon>Metamonada</taxon>
        <taxon>Parabasalia</taxon>
        <taxon>Trichomonadida</taxon>
        <taxon>Trichomonadidae</taxon>
        <taxon>Trichomonas</taxon>
    </lineage>
</organism>
<evidence type="ECO:0000313" key="3">
    <source>
        <dbReference type="EMBL" id="EAY08920.1"/>
    </source>
</evidence>
<dbReference type="VEuPathDB" id="TrichDB:TVAGG3_1054980"/>
<sequence>MISGVKAQLSLANTPENVKKIVIKFSGPELVKKTFSCEYKLTVMHSNPEKHIELEGKSLVSVSKMSTLVMTNINQSDINDYLIENQLNIKINISLTEKKHRPTNTAKKVGTSKRPAVNPNYISKNETGFVGLINQGATCYMNSMLQALYSITAFRRMIYNMPTAGTDDIEKSIPLNLQHLFYYMQTSTTAVTTKYLTRSFGWDAIETGFQQDIQEFCRVLLDNLETKLTKAGRKDEISQMFRGKMQKVIKAVDCPYVSTKDDYFYDITLTVDGYKTLEESLESLFASFEYSDYNTESEYGRRTVSVSDKLVELPPILFFHLSRFVYDNFGNISKLNSRFEFPKELDLSKYIEDSLYELTGVLVHSGSVNGGHYYAFLKPTEEPKWYRFDDSLVTLEKEDAAIRDNFGSNERYGGTSAYYLIYTKKNMISELYKPITLEEIPEHVKNTVKEIDNYNQKLLEQKESEKGLVSIDLIDETILKQNTENMEFGFLGKPIETVTIDRTQTTEDLYNIVSQKMNLDLNKFRLWLTEIFQIPVLPLLHSKSQKISIIRSFFTGNSTIFIQKKREEDPDDLKKDNIVVYLKFYFHETKKLVYLFSETVSLKSNINTLFKKVNEALGYPPNEELLVFQELQSRTANPAKTNESFSANLIDSGTILIFQRNPKSPHLHTTYQFTSPVKPETVSQEENTIYKILPHLQDGTVSSYFEEKFKMIPLAVYDYNLNEEKLLCKINFPPSISLPDFKYYISQMAKIEFDPEKEAMLLLPNDSCNGPSVKPISSKYHLRDLFCSNVTVLFMKIVKGIKDSEIEKYNNYKVQFSNDSFNIIYDDLVFMPKESTPYQLYQEIRKSGIEVKSGKLRCLLINRGTFSEKIDMIKPVPYDLLTVRIEVVPEHQENEDDGKIIPAALCHVDGFGTKIFFKQPFMAKIYNDKFEKTVTTIKNWLPLVDDDVKFTIVNPSIEPENDQNIFDELKEFSQLHIIFKNPKAFEKPKDIASWVTECSSCSCSCSHQRSLKIYN</sequence>
<feature type="domain" description="USP" evidence="2">
    <location>
        <begin position="130"/>
        <end position="425"/>
    </location>
</feature>
<dbReference type="PROSITE" id="PS00973">
    <property type="entry name" value="USP_2"/>
    <property type="match status" value="1"/>
</dbReference>
<dbReference type="EMBL" id="DS113368">
    <property type="protein sequence ID" value="EAY08920.1"/>
    <property type="molecule type" value="Genomic_DNA"/>
</dbReference>
<dbReference type="PANTHER" id="PTHR24006">
    <property type="entry name" value="UBIQUITIN CARBOXYL-TERMINAL HYDROLASE"/>
    <property type="match status" value="1"/>
</dbReference>
<dbReference type="RefSeq" id="XP_001321143.1">
    <property type="nucleotide sequence ID" value="XM_001321108.1"/>
</dbReference>
<dbReference type="InterPro" id="IPR050164">
    <property type="entry name" value="Peptidase_C19"/>
</dbReference>
<dbReference type="AlphaFoldDB" id="A2EEL3"/>
<dbReference type="PANTHER" id="PTHR24006:SF644">
    <property type="entry name" value="UBIQUITIN CARBOXYL-TERMINAL HYDROLASE 7"/>
    <property type="match status" value="1"/>
</dbReference>
<evidence type="ECO:0000256" key="1">
    <source>
        <dbReference type="ARBA" id="ARBA00022786"/>
    </source>
</evidence>
<dbReference type="VEuPathDB" id="TrichDB:TVAG_464680"/>
<dbReference type="SMR" id="A2EEL3"/>
<dbReference type="InterPro" id="IPR001394">
    <property type="entry name" value="Peptidase_C19_UCH"/>
</dbReference>
<evidence type="ECO:0000259" key="2">
    <source>
        <dbReference type="PROSITE" id="PS50235"/>
    </source>
</evidence>
<dbReference type="InterPro" id="IPR028889">
    <property type="entry name" value="USP"/>
</dbReference>
<gene>
    <name evidence="3" type="ORF">TVAG_464680</name>
</gene>
<protein>
    <submittedName>
        <fullName evidence="3">Clan CA, family C19, ubiquitin hydrolase-like cysteine peptidase</fullName>
    </submittedName>
</protein>
<dbReference type="Gene3D" id="3.90.70.10">
    <property type="entry name" value="Cysteine proteinases"/>
    <property type="match status" value="1"/>
</dbReference>
<reference evidence="3" key="2">
    <citation type="journal article" date="2007" name="Science">
        <title>Draft genome sequence of the sexually transmitted pathogen Trichomonas vaginalis.</title>
        <authorList>
            <person name="Carlton J.M."/>
            <person name="Hirt R.P."/>
            <person name="Silva J.C."/>
            <person name="Delcher A.L."/>
            <person name="Schatz M."/>
            <person name="Zhao Q."/>
            <person name="Wortman J.R."/>
            <person name="Bidwell S.L."/>
            <person name="Alsmark U.C.M."/>
            <person name="Besteiro S."/>
            <person name="Sicheritz-Ponten T."/>
            <person name="Noel C.J."/>
            <person name="Dacks J.B."/>
            <person name="Foster P.G."/>
            <person name="Simillion C."/>
            <person name="Van de Peer Y."/>
            <person name="Miranda-Saavedra D."/>
            <person name="Barton G.J."/>
            <person name="Westrop G.D."/>
            <person name="Mueller S."/>
            <person name="Dessi D."/>
            <person name="Fiori P.L."/>
            <person name="Ren Q."/>
            <person name="Paulsen I."/>
            <person name="Zhang H."/>
            <person name="Bastida-Corcuera F.D."/>
            <person name="Simoes-Barbosa A."/>
            <person name="Brown M.T."/>
            <person name="Hayes R.D."/>
            <person name="Mukherjee M."/>
            <person name="Okumura C.Y."/>
            <person name="Schneider R."/>
            <person name="Smith A.J."/>
            <person name="Vanacova S."/>
            <person name="Villalvazo M."/>
            <person name="Haas B.J."/>
            <person name="Pertea M."/>
            <person name="Feldblyum T.V."/>
            <person name="Utterback T.R."/>
            <person name="Shu C.L."/>
            <person name="Osoegawa K."/>
            <person name="de Jong P.J."/>
            <person name="Hrdy I."/>
            <person name="Horvathova L."/>
            <person name="Zubacova Z."/>
            <person name="Dolezal P."/>
            <person name="Malik S.B."/>
            <person name="Logsdon J.M. Jr."/>
            <person name="Henze K."/>
            <person name="Gupta A."/>
            <person name="Wang C.C."/>
            <person name="Dunne R.L."/>
            <person name="Upcroft J.A."/>
            <person name="Upcroft P."/>
            <person name="White O."/>
            <person name="Salzberg S.L."/>
            <person name="Tang P."/>
            <person name="Chiu C.-H."/>
            <person name="Lee Y.-S."/>
            <person name="Embley T.M."/>
            <person name="Coombs G.H."/>
            <person name="Mottram J.C."/>
            <person name="Tachezy J."/>
            <person name="Fraser-Liggett C.M."/>
            <person name="Johnson P.J."/>
        </authorList>
    </citation>
    <scope>NUCLEOTIDE SEQUENCE [LARGE SCALE GENOMIC DNA]</scope>
    <source>
        <strain evidence="3">G3</strain>
    </source>
</reference>
<dbReference type="KEGG" id="tva:4766830"/>
<dbReference type="Pfam" id="PF00443">
    <property type="entry name" value="UCH"/>
    <property type="match status" value="1"/>
</dbReference>
<dbReference type="Proteomes" id="UP000001542">
    <property type="component" value="Unassembled WGS sequence"/>
</dbReference>
<dbReference type="STRING" id="5722.A2EEL3"/>
<dbReference type="PROSITE" id="PS00972">
    <property type="entry name" value="USP_1"/>
    <property type="match status" value="1"/>
</dbReference>
<dbReference type="GO" id="GO:0005829">
    <property type="term" value="C:cytosol"/>
    <property type="evidence" value="ECO:0000318"/>
    <property type="project" value="GO_Central"/>
</dbReference>
<proteinExistence type="predicted"/>
<dbReference type="GO" id="GO:0005634">
    <property type="term" value="C:nucleus"/>
    <property type="evidence" value="ECO:0000318"/>
    <property type="project" value="GO_Central"/>
</dbReference>
<dbReference type="InParanoid" id="A2EEL3"/>
<dbReference type="PROSITE" id="PS50235">
    <property type="entry name" value="USP_3"/>
    <property type="match status" value="1"/>
</dbReference>
<keyword evidence="4" id="KW-1185">Reference proteome</keyword>
<dbReference type="InterPro" id="IPR024729">
    <property type="entry name" value="USP7_ICP0-binding_dom"/>
</dbReference>
<dbReference type="GO" id="GO:0031647">
    <property type="term" value="P:regulation of protein stability"/>
    <property type="evidence" value="ECO:0000318"/>
    <property type="project" value="GO_Central"/>
</dbReference>
<keyword evidence="1" id="KW-0833">Ubl conjugation pathway</keyword>
<dbReference type="Gene3D" id="3.10.20.90">
    <property type="entry name" value="Phosphatidylinositol 3-kinase Catalytic Subunit, Chain A, domain 1"/>
    <property type="match status" value="1"/>
</dbReference>
<dbReference type="SUPFAM" id="SSF54001">
    <property type="entry name" value="Cysteine proteinases"/>
    <property type="match status" value="1"/>
</dbReference>